<evidence type="ECO:0000256" key="2">
    <source>
        <dbReference type="ARBA" id="ARBA00022857"/>
    </source>
</evidence>
<dbReference type="CDD" id="cd02149">
    <property type="entry name" value="NfsB-like"/>
    <property type="match status" value="1"/>
</dbReference>
<evidence type="ECO:0000256" key="1">
    <source>
        <dbReference type="ARBA" id="ARBA00007118"/>
    </source>
</evidence>
<comment type="similarity">
    <text evidence="1">Belongs to the nitroreductase family.</text>
</comment>
<keyword evidence="3 5" id="KW-0560">Oxidoreductase</keyword>
<comment type="caution">
    <text evidence="5">The sequence shown here is derived from an EMBL/GenBank/DDBJ whole genome shotgun (WGS) entry which is preliminary data.</text>
</comment>
<proteinExistence type="inferred from homology"/>
<dbReference type="GO" id="GO:0004155">
    <property type="term" value="F:6,7-dihydropteridine reductase activity"/>
    <property type="evidence" value="ECO:0007669"/>
    <property type="project" value="UniProtKB-EC"/>
</dbReference>
<dbReference type="Pfam" id="PF00881">
    <property type="entry name" value="Nitroreductase"/>
    <property type="match status" value="1"/>
</dbReference>
<evidence type="ECO:0000313" key="6">
    <source>
        <dbReference type="Proteomes" id="UP000664658"/>
    </source>
</evidence>
<evidence type="ECO:0000256" key="3">
    <source>
        <dbReference type="ARBA" id="ARBA00023002"/>
    </source>
</evidence>
<dbReference type="RefSeq" id="WP_207541353.1">
    <property type="nucleotide sequence ID" value="NZ_JAFNAA010000001.1"/>
</dbReference>
<organism evidence="5 6">
    <name type="scientific">Plesiomonas shigelloides</name>
    <name type="common">Aeromonas shigelloides</name>
    <dbReference type="NCBI Taxonomy" id="703"/>
    <lineage>
        <taxon>Bacteria</taxon>
        <taxon>Pseudomonadati</taxon>
        <taxon>Pseudomonadota</taxon>
        <taxon>Gammaproteobacteria</taxon>
        <taxon>Enterobacterales</taxon>
        <taxon>Enterobacteriaceae</taxon>
        <taxon>Plesiomonas</taxon>
    </lineage>
</organism>
<feature type="domain" description="Nitroreductase" evidence="4">
    <location>
        <begin position="8"/>
        <end position="193"/>
    </location>
</feature>
<sequence length="218" mass="24428">MNIVDAAQTRYSTKAFDDSRKISDNDVESLMALLRLSPSSVNLQPWHFVIAGTDNAKRRLAKGTQDLYSFNEAKVMNASHVVLFCARTGVDHAYLEHLIATEELDGRFADPAIKTLSHNARSLFVNMHRYDLKDLQHWMEKQVYLNMGTLLLGAAALGIDAVPIEGCDTRILDQELNLREQGFTAVAMVALGYRKESDFNAKLPKSRLPETEIFTVLA</sequence>
<reference evidence="5" key="1">
    <citation type="submission" date="2021-03" db="EMBL/GenBank/DDBJ databases">
        <title>Plesiomonas shigelloides zfcc0051, isolated from zebrafish feces.</title>
        <authorList>
            <person name="Vanderhoek Z."/>
            <person name="Gaulke C."/>
        </authorList>
    </citation>
    <scope>NUCLEOTIDE SEQUENCE</scope>
    <source>
        <strain evidence="5">Zfcc0051</strain>
    </source>
</reference>
<gene>
    <name evidence="5" type="primary">nfsB</name>
    <name evidence="5" type="ORF">J2R62_00100</name>
</gene>
<dbReference type="InterPro" id="IPR033878">
    <property type="entry name" value="NfsB-like"/>
</dbReference>
<dbReference type="EMBL" id="JAFNAA010000001">
    <property type="protein sequence ID" value="MBO1106633.1"/>
    <property type="molecule type" value="Genomic_DNA"/>
</dbReference>
<accession>A0A8I2B3N9</accession>
<name>A0A8I2B3N9_PLESH</name>
<dbReference type="PANTHER" id="PTHR43673">
    <property type="entry name" value="NAD(P)H NITROREDUCTASE YDGI-RELATED"/>
    <property type="match status" value="1"/>
</dbReference>
<protein>
    <submittedName>
        <fullName evidence="5">Oxygen-insensitive NAD(P)H nitroreductase</fullName>
        <ecNumber evidence="5">1.5.1.34</ecNumber>
    </submittedName>
</protein>
<dbReference type="AlphaFoldDB" id="A0A8I2B3N9"/>
<dbReference type="Gene3D" id="3.40.109.10">
    <property type="entry name" value="NADH Oxidase"/>
    <property type="match status" value="1"/>
</dbReference>
<dbReference type="SUPFAM" id="SSF55469">
    <property type="entry name" value="FMN-dependent nitroreductase-like"/>
    <property type="match status" value="1"/>
</dbReference>
<dbReference type="InterPro" id="IPR029479">
    <property type="entry name" value="Nitroreductase"/>
</dbReference>
<dbReference type="EC" id="1.5.1.34" evidence="5"/>
<evidence type="ECO:0000259" key="4">
    <source>
        <dbReference type="Pfam" id="PF00881"/>
    </source>
</evidence>
<dbReference type="Proteomes" id="UP000664658">
    <property type="component" value="Unassembled WGS sequence"/>
</dbReference>
<keyword evidence="2" id="KW-0521">NADP</keyword>
<evidence type="ECO:0000313" key="5">
    <source>
        <dbReference type="EMBL" id="MBO1106633.1"/>
    </source>
</evidence>
<dbReference type="PANTHER" id="PTHR43673:SF10">
    <property type="entry name" value="NADH DEHYDROGENASE_NAD(P)H NITROREDUCTASE XCC3605-RELATED"/>
    <property type="match status" value="1"/>
</dbReference>
<dbReference type="NCBIfam" id="NF008275">
    <property type="entry name" value="PRK11053.1"/>
    <property type="match status" value="1"/>
</dbReference>
<dbReference type="InterPro" id="IPR000415">
    <property type="entry name" value="Nitroreductase-like"/>
</dbReference>